<accession>A0A4T3F0D9</accession>
<dbReference type="PANTHER" id="PTHR43214">
    <property type="entry name" value="TWO-COMPONENT RESPONSE REGULATOR"/>
    <property type="match status" value="1"/>
</dbReference>
<dbReference type="SUPFAM" id="SSF46894">
    <property type="entry name" value="C-terminal effector domain of the bipartite response regulators"/>
    <property type="match status" value="1"/>
</dbReference>
<name>A0A4T3F0D9_9SPHN</name>
<sequence>MLPRNRQAGDSMMQSDHLRLPELTLGSREKPASHTVLIASEVALVSEGLSLQLTRTGTVQVLGHGKPDSAMLHRILELQPDAVILDFGSRSSGLLAEQLRQAQLSRRIVGVAIANGAIEVADWARLGVAGFVDNEGTVEDVITAIDLVARGEFSCSPRTAARLVSRLVCNNGPRANLLQRPHLGTETDLGRLTPRETEILFDLERGATNKEIARRLGVSVSTVKNHVHHVLEKLNVDRRQQAGALVRSVAD</sequence>
<organism evidence="3 4">
    <name type="scientific">Alteraurantiacibacter aquimixticola</name>
    <dbReference type="NCBI Taxonomy" id="2489173"/>
    <lineage>
        <taxon>Bacteria</taxon>
        <taxon>Pseudomonadati</taxon>
        <taxon>Pseudomonadota</taxon>
        <taxon>Alphaproteobacteria</taxon>
        <taxon>Sphingomonadales</taxon>
        <taxon>Erythrobacteraceae</taxon>
        <taxon>Alteraurantiacibacter</taxon>
    </lineage>
</organism>
<protein>
    <submittedName>
        <fullName evidence="3">Response regulator transcription factor</fullName>
    </submittedName>
</protein>
<evidence type="ECO:0000313" key="4">
    <source>
        <dbReference type="Proteomes" id="UP000309389"/>
    </source>
</evidence>
<dbReference type="SMART" id="SM00421">
    <property type="entry name" value="HTH_LUXR"/>
    <property type="match status" value="1"/>
</dbReference>
<proteinExistence type="predicted"/>
<dbReference type="Proteomes" id="UP000309389">
    <property type="component" value="Unassembled WGS sequence"/>
</dbReference>
<gene>
    <name evidence="3" type="ORF">E5222_12490</name>
</gene>
<dbReference type="AlphaFoldDB" id="A0A4T3F0D9"/>
<dbReference type="InterPro" id="IPR016032">
    <property type="entry name" value="Sig_transdc_resp-reg_C-effctor"/>
</dbReference>
<comment type="caution">
    <text evidence="3">The sequence shown here is derived from an EMBL/GenBank/DDBJ whole genome shotgun (WGS) entry which is preliminary data.</text>
</comment>
<dbReference type="OrthoDB" id="9814495at2"/>
<feature type="domain" description="HTH luxR-type" evidence="2">
    <location>
        <begin position="185"/>
        <end position="250"/>
    </location>
</feature>
<dbReference type="InterPro" id="IPR039420">
    <property type="entry name" value="WalR-like"/>
</dbReference>
<reference evidence="3 4" key="1">
    <citation type="submission" date="2019-04" db="EMBL/GenBank/DDBJ databases">
        <title>Altererythrobacter aquimixticola sp. nov., isolated from sediment of junction between the ocean and a freshwater spring.</title>
        <authorList>
            <person name="Yoon J.-H."/>
        </authorList>
    </citation>
    <scope>NUCLEOTIDE SEQUENCE [LARGE SCALE GENOMIC DNA]</scope>
    <source>
        <strain evidence="3 4">SSKS-13</strain>
    </source>
</reference>
<dbReference type="Gene3D" id="3.40.50.2300">
    <property type="match status" value="1"/>
</dbReference>
<dbReference type="GO" id="GO:0006355">
    <property type="term" value="P:regulation of DNA-templated transcription"/>
    <property type="evidence" value="ECO:0007669"/>
    <property type="project" value="InterPro"/>
</dbReference>
<evidence type="ECO:0000313" key="3">
    <source>
        <dbReference type="EMBL" id="TIX49642.1"/>
    </source>
</evidence>
<dbReference type="CDD" id="cd06170">
    <property type="entry name" value="LuxR_C_like"/>
    <property type="match status" value="1"/>
</dbReference>
<evidence type="ECO:0000256" key="1">
    <source>
        <dbReference type="ARBA" id="ARBA00023125"/>
    </source>
</evidence>
<dbReference type="EMBL" id="SSHH01000003">
    <property type="protein sequence ID" value="TIX49642.1"/>
    <property type="molecule type" value="Genomic_DNA"/>
</dbReference>
<dbReference type="InterPro" id="IPR000792">
    <property type="entry name" value="Tscrpt_reg_LuxR_C"/>
</dbReference>
<evidence type="ECO:0000259" key="2">
    <source>
        <dbReference type="PROSITE" id="PS50043"/>
    </source>
</evidence>
<dbReference type="Pfam" id="PF00196">
    <property type="entry name" value="GerE"/>
    <property type="match status" value="1"/>
</dbReference>
<dbReference type="PROSITE" id="PS00622">
    <property type="entry name" value="HTH_LUXR_1"/>
    <property type="match status" value="1"/>
</dbReference>
<dbReference type="PRINTS" id="PR00038">
    <property type="entry name" value="HTHLUXR"/>
</dbReference>
<dbReference type="GO" id="GO:0003677">
    <property type="term" value="F:DNA binding"/>
    <property type="evidence" value="ECO:0007669"/>
    <property type="project" value="UniProtKB-KW"/>
</dbReference>
<keyword evidence="1" id="KW-0238">DNA-binding</keyword>
<dbReference type="PROSITE" id="PS50043">
    <property type="entry name" value="HTH_LUXR_2"/>
    <property type="match status" value="1"/>
</dbReference>
<keyword evidence="4" id="KW-1185">Reference proteome</keyword>